<protein>
    <submittedName>
        <fullName evidence="2">Transposase IS200 like</fullName>
    </submittedName>
</protein>
<proteinExistence type="predicted"/>
<evidence type="ECO:0000313" key="2">
    <source>
        <dbReference type="EMBL" id="SFG28650.1"/>
    </source>
</evidence>
<sequence length="105" mass="12221">MSKPLRIEFSGALYHVTSRGNARGVIYCDDTDRRNYLALLGEVCNDFNWACHAYCLMDNHYHLLVETGDATLSRGMRQLNGVYTQYFNRTHRRVGHLYQGALKRY</sequence>
<dbReference type="Gene3D" id="3.30.70.1290">
    <property type="entry name" value="Transposase IS200-like"/>
    <property type="match status" value="1"/>
</dbReference>
<dbReference type="InterPro" id="IPR036515">
    <property type="entry name" value="Transposase_17_sf"/>
</dbReference>
<evidence type="ECO:0000313" key="3">
    <source>
        <dbReference type="Proteomes" id="UP000198623"/>
    </source>
</evidence>
<keyword evidence="3" id="KW-1185">Reference proteome</keyword>
<dbReference type="PANTHER" id="PTHR34322:SF2">
    <property type="entry name" value="TRANSPOSASE IS200-LIKE DOMAIN-CONTAINING PROTEIN"/>
    <property type="match status" value="1"/>
</dbReference>
<dbReference type="RefSeq" id="WP_232348953.1">
    <property type="nucleotide sequence ID" value="NZ_FOOU01000005.1"/>
</dbReference>
<organism evidence="2 3">
    <name type="scientific">Neptunomonas qingdaonensis</name>
    <dbReference type="NCBI Taxonomy" id="1045558"/>
    <lineage>
        <taxon>Bacteria</taxon>
        <taxon>Pseudomonadati</taxon>
        <taxon>Pseudomonadota</taxon>
        <taxon>Gammaproteobacteria</taxon>
        <taxon>Oceanospirillales</taxon>
        <taxon>Oceanospirillaceae</taxon>
        <taxon>Neptunomonas</taxon>
    </lineage>
</organism>
<dbReference type="GO" id="GO:0006313">
    <property type="term" value="P:DNA transposition"/>
    <property type="evidence" value="ECO:0007669"/>
    <property type="project" value="InterPro"/>
</dbReference>
<gene>
    <name evidence="2" type="ORF">SAMN05216175_1057</name>
</gene>
<evidence type="ECO:0000259" key="1">
    <source>
        <dbReference type="SMART" id="SM01321"/>
    </source>
</evidence>
<dbReference type="SMART" id="SM01321">
    <property type="entry name" value="Y1_Tnp"/>
    <property type="match status" value="1"/>
</dbReference>
<dbReference type="GO" id="GO:0003677">
    <property type="term" value="F:DNA binding"/>
    <property type="evidence" value="ECO:0007669"/>
    <property type="project" value="InterPro"/>
</dbReference>
<reference evidence="3" key="1">
    <citation type="submission" date="2016-10" db="EMBL/GenBank/DDBJ databases">
        <authorList>
            <person name="Varghese N."/>
            <person name="Submissions S."/>
        </authorList>
    </citation>
    <scope>NUCLEOTIDE SEQUENCE [LARGE SCALE GENOMIC DNA]</scope>
    <source>
        <strain evidence="3">CGMCC 1.10971</strain>
    </source>
</reference>
<dbReference type="STRING" id="1045558.SAMN05216175_1057"/>
<accession>A0A1I2QKY3</accession>
<name>A0A1I2QKY3_9GAMM</name>
<dbReference type="PANTHER" id="PTHR34322">
    <property type="entry name" value="TRANSPOSASE, Y1_TNP DOMAIN-CONTAINING"/>
    <property type="match status" value="1"/>
</dbReference>
<dbReference type="Proteomes" id="UP000198623">
    <property type="component" value="Unassembled WGS sequence"/>
</dbReference>
<dbReference type="GO" id="GO:0004803">
    <property type="term" value="F:transposase activity"/>
    <property type="evidence" value="ECO:0007669"/>
    <property type="project" value="InterPro"/>
</dbReference>
<feature type="domain" description="Transposase IS200-like" evidence="1">
    <location>
        <begin position="9"/>
        <end position="105"/>
    </location>
</feature>
<dbReference type="Pfam" id="PF01797">
    <property type="entry name" value="Y1_Tnp"/>
    <property type="match status" value="1"/>
</dbReference>
<dbReference type="InterPro" id="IPR002686">
    <property type="entry name" value="Transposase_17"/>
</dbReference>
<dbReference type="SUPFAM" id="SSF143422">
    <property type="entry name" value="Transposase IS200-like"/>
    <property type="match status" value="1"/>
</dbReference>
<dbReference type="EMBL" id="FOOU01000005">
    <property type="protein sequence ID" value="SFG28650.1"/>
    <property type="molecule type" value="Genomic_DNA"/>
</dbReference>
<dbReference type="AlphaFoldDB" id="A0A1I2QKY3"/>